<evidence type="ECO:0000313" key="1">
    <source>
        <dbReference type="EMBL" id="ABK94131.1"/>
    </source>
</evidence>
<name>A9PCM8_POPTR</name>
<dbReference type="AlphaFoldDB" id="A9PCM8"/>
<dbReference type="EMBL" id="EF146024">
    <property type="protein sequence ID" value="ABK94131.1"/>
    <property type="molecule type" value="mRNA"/>
</dbReference>
<reference evidence="1" key="1">
    <citation type="journal article" date="2008" name="BMC Genomics">
        <title>Analysis of 4,664 high-quality sequence-finished poplar full-length cDNA clones and their utility for the discovery of genes responding to insect feeding.</title>
        <authorList>
            <person name="Ralph S.G."/>
            <person name="Chun H.J."/>
            <person name="Cooper D."/>
            <person name="Kirkpatrick R."/>
            <person name="Kolosova N."/>
            <person name="Gunter L."/>
            <person name="Tuskan G.A."/>
            <person name="Douglas C.J."/>
            <person name="Holt R.A."/>
            <person name="Jones S.J."/>
            <person name="Marra M.A."/>
            <person name="Bohlmann J."/>
        </authorList>
    </citation>
    <scope>NUCLEOTIDE SEQUENCE</scope>
    <source>
        <tissue evidence="1">Phloem and cambium</tissue>
    </source>
</reference>
<organism evidence="1">
    <name type="scientific">Populus trichocarpa</name>
    <name type="common">Western balsam poplar</name>
    <name type="synonym">Populus balsamifera subsp. trichocarpa</name>
    <dbReference type="NCBI Taxonomy" id="3694"/>
    <lineage>
        <taxon>Eukaryota</taxon>
        <taxon>Viridiplantae</taxon>
        <taxon>Streptophyta</taxon>
        <taxon>Embryophyta</taxon>
        <taxon>Tracheophyta</taxon>
        <taxon>Spermatophyta</taxon>
        <taxon>Magnoliopsida</taxon>
        <taxon>eudicotyledons</taxon>
        <taxon>Gunneridae</taxon>
        <taxon>Pentapetalae</taxon>
        <taxon>rosids</taxon>
        <taxon>fabids</taxon>
        <taxon>Malpighiales</taxon>
        <taxon>Salicaceae</taxon>
        <taxon>Saliceae</taxon>
        <taxon>Populus</taxon>
    </lineage>
</organism>
<protein>
    <submittedName>
        <fullName evidence="1">Uncharacterized protein</fullName>
    </submittedName>
</protein>
<proteinExistence type="evidence at transcript level"/>
<sequence length="47" mass="5571">MLLFHGFQCTVKLSWRFTYTCGTLKLRELATCMIPSSDHMLRSMRMK</sequence>
<accession>A9PCM8</accession>